<dbReference type="EMBL" id="CP053586">
    <property type="protein sequence ID" value="WNZ23644.1"/>
    <property type="molecule type" value="Genomic_DNA"/>
</dbReference>
<dbReference type="AlphaFoldDB" id="A0AA96WE88"/>
<organism evidence="1">
    <name type="scientific">Leptolyngbya sp. NK1-12</name>
    <dbReference type="NCBI Taxonomy" id="2547451"/>
    <lineage>
        <taxon>Bacteria</taxon>
        <taxon>Bacillati</taxon>
        <taxon>Cyanobacteriota</taxon>
        <taxon>Cyanophyceae</taxon>
        <taxon>Leptolyngbyales</taxon>
        <taxon>Leptolyngbyaceae</taxon>
        <taxon>Leptolyngbya group</taxon>
        <taxon>Leptolyngbya</taxon>
    </lineage>
</organism>
<sequence length="61" mass="6908">MAKIVAATDAIQSLTEAETRLGLRRTADENFFLEWQNNLPPLSTAEQEALKVVWRRLLLAP</sequence>
<proteinExistence type="predicted"/>
<accession>A0AA96WE88</accession>
<name>A0AA96WE88_9CYAN</name>
<gene>
    <name evidence="1" type="ORF">HJG54_12795</name>
</gene>
<protein>
    <recommendedName>
        <fullName evidence="2">Restriction endonuclease subunit R</fullName>
    </recommendedName>
</protein>
<dbReference type="RefSeq" id="WP_316435358.1">
    <property type="nucleotide sequence ID" value="NZ_CP053586.1"/>
</dbReference>
<evidence type="ECO:0008006" key="2">
    <source>
        <dbReference type="Google" id="ProtNLM"/>
    </source>
</evidence>
<reference evidence="1" key="1">
    <citation type="submission" date="2020-05" db="EMBL/GenBank/DDBJ databases">
        <authorList>
            <person name="Zhu T."/>
            <person name="Keshari N."/>
            <person name="Lu X."/>
        </authorList>
    </citation>
    <scope>NUCLEOTIDE SEQUENCE</scope>
    <source>
        <strain evidence="1">NK1-12</strain>
    </source>
</reference>
<evidence type="ECO:0000313" key="1">
    <source>
        <dbReference type="EMBL" id="WNZ23644.1"/>
    </source>
</evidence>